<accession>A0A2G1DHY3</accession>
<evidence type="ECO:0000313" key="4">
    <source>
        <dbReference type="Proteomes" id="UP000221222"/>
    </source>
</evidence>
<dbReference type="EMBL" id="NXFY01000008">
    <property type="protein sequence ID" value="PHO18112.1"/>
    <property type="molecule type" value="Genomic_DNA"/>
</dbReference>
<reference evidence="3 4" key="1">
    <citation type="submission" date="2017-09" db="EMBL/GenBank/DDBJ databases">
        <title>Arcobacter canalis sp. nov., a new species isolated from a water canal contaminated with urban sewage.</title>
        <authorList>
            <person name="Perez-Cataluna A."/>
            <person name="Salas-Masso N."/>
            <person name="Figueras M.J."/>
        </authorList>
    </citation>
    <scope>NUCLEOTIDE SEQUENCE [LARGE SCALE GENOMIC DNA]</scope>
    <source>
        <strain evidence="3 4">F98-3</strain>
    </source>
</reference>
<organism evidence="3 4">
    <name type="scientific">Malaciobacter molluscorum LMG 25693</name>
    <dbReference type="NCBI Taxonomy" id="870501"/>
    <lineage>
        <taxon>Bacteria</taxon>
        <taxon>Pseudomonadati</taxon>
        <taxon>Campylobacterota</taxon>
        <taxon>Epsilonproteobacteria</taxon>
        <taxon>Campylobacterales</taxon>
        <taxon>Arcobacteraceae</taxon>
        <taxon>Malaciobacter</taxon>
    </lineage>
</organism>
<dbReference type="Proteomes" id="UP000221222">
    <property type="component" value="Unassembled WGS sequence"/>
</dbReference>
<dbReference type="PANTHER" id="PTHR13832:SF827">
    <property type="entry name" value="PROTEIN PHOSPHATASE 1L"/>
    <property type="match status" value="1"/>
</dbReference>
<reference evidence="2 5" key="2">
    <citation type="submission" date="2018-08" db="EMBL/GenBank/DDBJ databases">
        <title>Complete genome of the Arcobacter molluscorum type strain LMG 25693.</title>
        <authorList>
            <person name="Miller W.G."/>
            <person name="Yee E."/>
            <person name="Bono J.L."/>
        </authorList>
    </citation>
    <scope>NUCLEOTIDE SEQUENCE [LARGE SCALE GENOMIC DNA]</scope>
    <source>
        <strain evidence="2 5">CECT 7696</strain>
    </source>
</reference>
<dbReference type="InterPro" id="IPR001932">
    <property type="entry name" value="PPM-type_phosphatase-like_dom"/>
</dbReference>
<dbReference type="InterPro" id="IPR015655">
    <property type="entry name" value="PP2C"/>
</dbReference>
<dbReference type="GO" id="GO:0004722">
    <property type="term" value="F:protein serine/threonine phosphatase activity"/>
    <property type="evidence" value="ECO:0007669"/>
    <property type="project" value="InterPro"/>
</dbReference>
<evidence type="ECO:0000313" key="5">
    <source>
        <dbReference type="Proteomes" id="UP000262712"/>
    </source>
</evidence>
<evidence type="ECO:0000313" key="2">
    <source>
        <dbReference type="EMBL" id="AXX92442.1"/>
    </source>
</evidence>
<dbReference type="InterPro" id="IPR036457">
    <property type="entry name" value="PPM-type-like_dom_sf"/>
</dbReference>
<evidence type="ECO:0000313" key="3">
    <source>
        <dbReference type="EMBL" id="PHO18112.1"/>
    </source>
</evidence>
<proteinExistence type="predicted"/>
<feature type="domain" description="PPM-type phosphatase" evidence="1">
    <location>
        <begin position="4"/>
        <end position="220"/>
    </location>
</feature>
<evidence type="ECO:0000259" key="1">
    <source>
        <dbReference type="PROSITE" id="PS51746"/>
    </source>
</evidence>
<dbReference type="CDD" id="cd00143">
    <property type="entry name" value="PP2Cc"/>
    <property type="match status" value="1"/>
</dbReference>
<dbReference type="PANTHER" id="PTHR13832">
    <property type="entry name" value="PROTEIN PHOSPHATASE 2C"/>
    <property type="match status" value="1"/>
</dbReference>
<dbReference type="Proteomes" id="UP000262712">
    <property type="component" value="Chromosome"/>
</dbReference>
<keyword evidence="4" id="KW-1185">Reference proteome</keyword>
<name>A0A2G1DHY3_9BACT</name>
<dbReference type="SUPFAM" id="SSF81606">
    <property type="entry name" value="PP2C-like"/>
    <property type="match status" value="1"/>
</dbReference>
<dbReference type="EMBL" id="CP032098">
    <property type="protein sequence ID" value="AXX92442.1"/>
    <property type="molecule type" value="Genomic_DNA"/>
</dbReference>
<dbReference type="SMART" id="SM00332">
    <property type="entry name" value="PP2Cc"/>
    <property type="match status" value="1"/>
</dbReference>
<dbReference type="RefSeq" id="WP_099342288.1">
    <property type="nucleotide sequence ID" value="NZ_CP032098.1"/>
</dbReference>
<dbReference type="PROSITE" id="PS51746">
    <property type="entry name" value="PPM_2"/>
    <property type="match status" value="1"/>
</dbReference>
<dbReference type="AlphaFoldDB" id="A0A2G1DHY3"/>
<dbReference type="SMART" id="SM00331">
    <property type="entry name" value="PP2C_SIG"/>
    <property type="match status" value="1"/>
</dbReference>
<dbReference type="Gene3D" id="3.60.40.10">
    <property type="entry name" value="PPM-type phosphatase domain"/>
    <property type="match status" value="1"/>
</dbReference>
<dbReference type="Pfam" id="PF13672">
    <property type="entry name" value="PP2C_2"/>
    <property type="match status" value="1"/>
</dbReference>
<dbReference type="KEGG" id="amol:AMOL_1472"/>
<sequence length="223" mass="25419">MEFESSYFTHPGYVRDLNEDSFFCDDNNSLWVVCDGMGGHNNGNFASRLITDLFDDILFTDSFNTNVELIQNCLVQAHKILQKKVNNSNSNSIMGTTIVLLYIFGNRAICIHCGDSRCYLYKNGLKCLTKDHAKQLNGQKVLTSAINAPNKKLTFEKKSFYIENYDKFLLCSDGLYDFINEDIISYSMKQKNIHKSMDILIKNVLKTKAEDNITAILISRSSK</sequence>
<gene>
    <name evidence="2" type="ORF">AMOL_1472</name>
    <name evidence="3" type="ORF">CPU12_06485</name>
</gene>
<protein>
    <submittedName>
        <fullName evidence="2">Serine/threonine-protein phosphatase</fullName>
    </submittedName>
</protein>